<dbReference type="PROSITE" id="PS01220">
    <property type="entry name" value="PBP"/>
    <property type="match status" value="1"/>
</dbReference>
<proteinExistence type="inferred from homology"/>
<keyword evidence="3" id="KW-1185">Reference proteome</keyword>
<dbReference type="PANTHER" id="PTHR11362:SF82">
    <property type="entry name" value="PHOSPHATIDYLETHANOLAMINE-BINDING PROTEIN 4"/>
    <property type="match status" value="1"/>
</dbReference>
<comment type="similarity">
    <text evidence="1">Belongs to the phosphatidylethanolamine-binding protein family.</text>
</comment>
<dbReference type="OrthoDB" id="2506647at2759"/>
<reference evidence="2 3" key="1">
    <citation type="journal article" date="2014" name="Nat. Commun.">
        <title>Klebsormidium flaccidum genome reveals primary factors for plant terrestrial adaptation.</title>
        <authorList>
            <person name="Hori K."/>
            <person name="Maruyama F."/>
            <person name="Fujisawa T."/>
            <person name="Togashi T."/>
            <person name="Yamamoto N."/>
            <person name="Seo M."/>
            <person name="Sato S."/>
            <person name="Yamada T."/>
            <person name="Mori H."/>
            <person name="Tajima N."/>
            <person name="Moriyama T."/>
            <person name="Ikeuchi M."/>
            <person name="Watanabe M."/>
            <person name="Wada H."/>
            <person name="Kobayashi K."/>
            <person name="Saito M."/>
            <person name="Masuda T."/>
            <person name="Sasaki-Sekimoto Y."/>
            <person name="Mashiguchi K."/>
            <person name="Awai K."/>
            <person name="Shimojima M."/>
            <person name="Masuda S."/>
            <person name="Iwai M."/>
            <person name="Nobusawa T."/>
            <person name="Narise T."/>
            <person name="Kondo S."/>
            <person name="Saito H."/>
            <person name="Sato R."/>
            <person name="Murakawa M."/>
            <person name="Ihara Y."/>
            <person name="Oshima-Yamada Y."/>
            <person name="Ohtaka K."/>
            <person name="Satoh M."/>
            <person name="Sonobe K."/>
            <person name="Ishii M."/>
            <person name="Ohtani R."/>
            <person name="Kanamori-Sato M."/>
            <person name="Honoki R."/>
            <person name="Miyazaki D."/>
            <person name="Mochizuki H."/>
            <person name="Umetsu J."/>
            <person name="Higashi K."/>
            <person name="Shibata D."/>
            <person name="Kamiya Y."/>
            <person name="Sato N."/>
            <person name="Nakamura Y."/>
            <person name="Tabata S."/>
            <person name="Ida S."/>
            <person name="Kurokawa K."/>
            <person name="Ohta H."/>
        </authorList>
    </citation>
    <scope>NUCLEOTIDE SEQUENCE [LARGE SCALE GENOMIC DNA]</scope>
    <source>
        <strain evidence="2 3">NIES-2285</strain>
    </source>
</reference>
<dbReference type="Pfam" id="PF01161">
    <property type="entry name" value="PBP"/>
    <property type="match status" value="1"/>
</dbReference>
<protein>
    <recommendedName>
        <fullName evidence="4">Phosphatidylethanolamine-binding protein</fullName>
    </recommendedName>
</protein>
<dbReference type="SUPFAM" id="SSF49777">
    <property type="entry name" value="PEBP-like"/>
    <property type="match status" value="1"/>
</dbReference>
<sequence length="342" mass="38374">MSLLGHAAPLSRRFLQGRTTFFGELASSCGLSRTARVFNSSAQVLPDFLFEPRPKNDLCSFTAVTTSSISTSPRSPTARQSGSPLLHALNRARAFSGEPYQPALRHKRREHDVFDDVGVEMAVDFHELQAFRIFPDVLDEFQPMAELHVEYGEHRKVRHGAVLTPEWTQEPPKVRIPGGLDPDARFTMVKVPGGLDPDARFTLVMTDPDAPSPAEPRFAEFLHWMVANIPGTAATDGKPGRHPPPDLGGSYVYDRPPLWVIEKRLWQDISRSGDVLVPYMGPAPPTGLHRYVFVLFRQPRKLPREHVAPLQRPKFRTRHFAERYGLVPIGATFFSAEKGRRA</sequence>
<evidence type="ECO:0000256" key="1">
    <source>
        <dbReference type="ARBA" id="ARBA00007091"/>
    </source>
</evidence>
<dbReference type="InterPro" id="IPR008914">
    <property type="entry name" value="PEBP"/>
</dbReference>
<evidence type="ECO:0008006" key="4">
    <source>
        <dbReference type="Google" id="ProtNLM"/>
    </source>
</evidence>
<accession>A0A1Y1ID56</accession>
<gene>
    <name evidence="2" type="ORF">KFL_004640070</name>
</gene>
<dbReference type="AlphaFoldDB" id="A0A1Y1ID56"/>
<dbReference type="InterPro" id="IPR036610">
    <property type="entry name" value="PEBP-like_sf"/>
</dbReference>
<dbReference type="InterPro" id="IPR001858">
    <property type="entry name" value="Phosphatidylethanolamine-bd_CS"/>
</dbReference>
<dbReference type="STRING" id="105231.A0A1Y1ID56"/>
<dbReference type="InterPro" id="IPR035810">
    <property type="entry name" value="PEBP_euk"/>
</dbReference>
<dbReference type="Gene3D" id="3.90.280.10">
    <property type="entry name" value="PEBP-like"/>
    <property type="match status" value="1"/>
</dbReference>
<dbReference type="Proteomes" id="UP000054558">
    <property type="component" value="Unassembled WGS sequence"/>
</dbReference>
<dbReference type="CDD" id="cd00866">
    <property type="entry name" value="PEBP_euk"/>
    <property type="match status" value="1"/>
</dbReference>
<name>A0A1Y1ID56_KLENI</name>
<evidence type="ECO:0000313" key="3">
    <source>
        <dbReference type="Proteomes" id="UP000054558"/>
    </source>
</evidence>
<dbReference type="EMBL" id="DF237413">
    <property type="protein sequence ID" value="GAQ88850.1"/>
    <property type="molecule type" value="Genomic_DNA"/>
</dbReference>
<dbReference type="PANTHER" id="PTHR11362">
    <property type="entry name" value="PHOSPHATIDYLETHANOLAMINE-BINDING PROTEIN"/>
    <property type="match status" value="1"/>
</dbReference>
<evidence type="ECO:0000313" key="2">
    <source>
        <dbReference type="EMBL" id="GAQ88850.1"/>
    </source>
</evidence>
<organism evidence="2 3">
    <name type="scientific">Klebsormidium nitens</name>
    <name type="common">Green alga</name>
    <name type="synonym">Ulothrix nitens</name>
    <dbReference type="NCBI Taxonomy" id="105231"/>
    <lineage>
        <taxon>Eukaryota</taxon>
        <taxon>Viridiplantae</taxon>
        <taxon>Streptophyta</taxon>
        <taxon>Klebsormidiophyceae</taxon>
        <taxon>Klebsormidiales</taxon>
        <taxon>Klebsormidiaceae</taxon>
        <taxon>Klebsormidium</taxon>
    </lineage>
</organism>